<reference evidence="6 7" key="1">
    <citation type="submission" date="2018-06" db="EMBL/GenBank/DDBJ databases">
        <authorList>
            <consortium name="Pathogen Informatics"/>
            <person name="Doyle S."/>
        </authorList>
    </citation>
    <scope>NUCLEOTIDE SEQUENCE [LARGE SCALE GENOMIC DNA]</scope>
    <source>
        <strain evidence="6 7">NCTC11807</strain>
    </source>
</reference>
<evidence type="ECO:0000256" key="4">
    <source>
        <dbReference type="ARBA" id="ARBA00048141"/>
    </source>
</evidence>
<dbReference type="GO" id="GO:0003991">
    <property type="term" value="F:acetylglutamate kinase activity"/>
    <property type="evidence" value="ECO:0007669"/>
    <property type="project" value="UniProtKB-EC"/>
</dbReference>
<evidence type="ECO:0000313" key="7">
    <source>
        <dbReference type="Proteomes" id="UP000255425"/>
    </source>
</evidence>
<comment type="catalytic activity">
    <reaction evidence="4">
        <text>N-acetyl-L-glutamate + ATP = N-acetyl-L-glutamyl 5-phosphate + ADP</text>
        <dbReference type="Rhea" id="RHEA:14629"/>
        <dbReference type="ChEBI" id="CHEBI:30616"/>
        <dbReference type="ChEBI" id="CHEBI:44337"/>
        <dbReference type="ChEBI" id="CHEBI:57936"/>
        <dbReference type="ChEBI" id="CHEBI:456216"/>
        <dbReference type="EC" id="2.7.2.8"/>
    </reaction>
</comment>
<dbReference type="PANTHER" id="PTHR23342">
    <property type="entry name" value="N-ACETYLGLUTAMATE SYNTHASE"/>
    <property type="match status" value="1"/>
</dbReference>
<dbReference type="EC" id="2.7.2.8" evidence="2"/>
<dbReference type="Proteomes" id="UP000255425">
    <property type="component" value="Unassembled WGS sequence"/>
</dbReference>
<proteinExistence type="predicted"/>
<evidence type="ECO:0000256" key="3">
    <source>
        <dbReference type="ARBA" id="ARBA00022679"/>
    </source>
</evidence>
<dbReference type="AlphaFoldDB" id="A0A380H4A5"/>
<dbReference type="SUPFAM" id="SSF53633">
    <property type="entry name" value="Carbamate kinase-like"/>
    <property type="match status" value="1"/>
</dbReference>
<keyword evidence="7" id="KW-1185">Reference proteome</keyword>
<sequence>MNNIVVIKLGGIATEKIDESFINQLKDWQNNGKKIVIVHGGGQVINNYLKASSHHTRNINGIRVTAKNDLPIIYNVLVNKVGYQLINRLKLSHLKTNQLKDNMKDLVTADFLNKELYGFVGDVKQINVNLLQDILDSKQIPVIASLGANNEGCWLNINAD</sequence>
<evidence type="ECO:0000313" key="6">
    <source>
        <dbReference type="EMBL" id="SUM71600.1"/>
    </source>
</evidence>
<accession>A0A380H4A5</accession>
<dbReference type="InterPro" id="IPR001048">
    <property type="entry name" value="Asp/Glu/Uridylate_kinase"/>
</dbReference>
<name>A0A380H4A5_9STAP</name>
<evidence type="ECO:0000259" key="5">
    <source>
        <dbReference type="Pfam" id="PF00696"/>
    </source>
</evidence>
<dbReference type="Gene3D" id="3.40.1160.10">
    <property type="entry name" value="Acetylglutamate kinase-like"/>
    <property type="match status" value="1"/>
</dbReference>
<keyword evidence="3 6" id="KW-0808">Transferase</keyword>
<evidence type="ECO:0000256" key="2">
    <source>
        <dbReference type="ARBA" id="ARBA00013065"/>
    </source>
</evidence>
<dbReference type="GO" id="GO:0006526">
    <property type="term" value="P:L-arginine biosynthetic process"/>
    <property type="evidence" value="ECO:0007669"/>
    <property type="project" value="TreeGrafter"/>
</dbReference>
<evidence type="ECO:0000256" key="1">
    <source>
        <dbReference type="ARBA" id="ARBA00004828"/>
    </source>
</evidence>
<feature type="domain" description="Aspartate/glutamate/uridylate kinase" evidence="5">
    <location>
        <begin position="3"/>
        <end position="160"/>
    </location>
</feature>
<organism evidence="6 7">
    <name type="scientific">Staphylococcus saccharolyticus</name>
    <dbReference type="NCBI Taxonomy" id="33028"/>
    <lineage>
        <taxon>Bacteria</taxon>
        <taxon>Bacillati</taxon>
        <taxon>Bacillota</taxon>
        <taxon>Bacilli</taxon>
        <taxon>Bacillales</taxon>
        <taxon>Staphylococcaceae</taxon>
        <taxon>Staphylococcus</taxon>
    </lineage>
</organism>
<comment type="pathway">
    <text evidence="1">Amino-acid biosynthesis; L-arginine biosynthesis; N(2)-acetyl-L-ornithine from L-glutamate: step 2/4.</text>
</comment>
<keyword evidence="6" id="KW-0418">Kinase</keyword>
<protein>
    <recommendedName>
        <fullName evidence="2">acetylglutamate kinase</fullName>
        <ecNumber evidence="2">2.7.2.8</ecNumber>
    </recommendedName>
</protein>
<dbReference type="InterPro" id="IPR036393">
    <property type="entry name" value="AceGlu_kinase-like_sf"/>
</dbReference>
<dbReference type="EMBL" id="UHDZ01000001">
    <property type="protein sequence ID" value="SUM71600.1"/>
    <property type="molecule type" value="Genomic_DNA"/>
</dbReference>
<dbReference type="PANTHER" id="PTHR23342:SF0">
    <property type="entry name" value="N-ACETYLGLUTAMATE SYNTHASE, MITOCHONDRIAL"/>
    <property type="match status" value="1"/>
</dbReference>
<dbReference type="Pfam" id="PF00696">
    <property type="entry name" value="AA_kinase"/>
    <property type="match status" value="1"/>
</dbReference>
<gene>
    <name evidence="6" type="primary">argB_1</name>
    <name evidence="6" type="ORF">NCTC11807_01501</name>
</gene>